<feature type="chain" id="PRO_5035914055" evidence="1">
    <location>
        <begin position="18"/>
        <end position="380"/>
    </location>
</feature>
<accession>A0A8S0VKK9</accession>
<dbReference type="EMBL" id="CACTIH010009539">
    <property type="protein sequence ID" value="CAA3032183.1"/>
    <property type="molecule type" value="Genomic_DNA"/>
</dbReference>
<dbReference type="InterPro" id="IPR036047">
    <property type="entry name" value="F-box-like_dom_sf"/>
</dbReference>
<dbReference type="SUPFAM" id="SSF81383">
    <property type="entry name" value="F-box domain"/>
    <property type="match status" value="1"/>
</dbReference>
<dbReference type="Gramene" id="OE9A105536T3">
    <property type="protein sequence ID" value="OE9A105536C3"/>
    <property type="gene ID" value="OE9A105536"/>
</dbReference>
<evidence type="ECO:0000313" key="4">
    <source>
        <dbReference type="Proteomes" id="UP000594638"/>
    </source>
</evidence>
<dbReference type="OrthoDB" id="512036at2759"/>
<evidence type="ECO:0000259" key="2">
    <source>
        <dbReference type="PROSITE" id="PS50181"/>
    </source>
</evidence>
<protein>
    <submittedName>
        <fullName evidence="3">F-box At2g26850-like isoform X2</fullName>
    </submittedName>
</protein>
<dbReference type="Proteomes" id="UP000594638">
    <property type="component" value="Unassembled WGS sequence"/>
</dbReference>
<dbReference type="Pfam" id="PF00646">
    <property type="entry name" value="F-box"/>
    <property type="match status" value="1"/>
</dbReference>
<evidence type="ECO:0000313" key="3">
    <source>
        <dbReference type="EMBL" id="CAA3032183.1"/>
    </source>
</evidence>
<dbReference type="AlphaFoldDB" id="A0A8S0VKK9"/>
<organism evidence="3 4">
    <name type="scientific">Olea europaea subsp. europaea</name>
    <dbReference type="NCBI Taxonomy" id="158383"/>
    <lineage>
        <taxon>Eukaryota</taxon>
        <taxon>Viridiplantae</taxon>
        <taxon>Streptophyta</taxon>
        <taxon>Embryophyta</taxon>
        <taxon>Tracheophyta</taxon>
        <taxon>Spermatophyta</taxon>
        <taxon>Magnoliopsida</taxon>
        <taxon>eudicotyledons</taxon>
        <taxon>Gunneridae</taxon>
        <taxon>Pentapetalae</taxon>
        <taxon>asterids</taxon>
        <taxon>lamiids</taxon>
        <taxon>Lamiales</taxon>
        <taxon>Oleaceae</taxon>
        <taxon>Oleeae</taxon>
        <taxon>Olea</taxon>
    </lineage>
</organism>
<name>A0A8S0VKK9_OLEEU</name>
<dbReference type="Gene3D" id="1.20.1280.50">
    <property type="match status" value="1"/>
</dbReference>
<keyword evidence="4" id="KW-1185">Reference proteome</keyword>
<feature type="signal peptide" evidence="1">
    <location>
        <begin position="1"/>
        <end position="17"/>
    </location>
</feature>
<evidence type="ECO:0000256" key="1">
    <source>
        <dbReference type="SAM" id="SignalP"/>
    </source>
</evidence>
<dbReference type="SMART" id="SM00256">
    <property type="entry name" value="FBOX"/>
    <property type="match status" value="1"/>
</dbReference>
<keyword evidence="1" id="KW-0732">Signal</keyword>
<reference evidence="3 4" key="1">
    <citation type="submission" date="2019-12" db="EMBL/GenBank/DDBJ databases">
        <authorList>
            <person name="Alioto T."/>
            <person name="Alioto T."/>
            <person name="Gomez Garrido J."/>
        </authorList>
    </citation>
    <scope>NUCLEOTIDE SEQUENCE [LARGE SCALE GENOMIC DNA]</scope>
</reference>
<dbReference type="PANTHER" id="PTHR31482">
    <property type="entry name" value="ESTS AU081301(E20138)"/>
    <property type="match status" value="1"/>
</dbReference>
<dbReference type="InterPro" id="IPR001810">
    <property type="entry name" value="F-box_dom"/>
</dbReference>
<proteinExistence type="predicted"/>
<sequence length="380" mass="44448">MLYFLIYCLSFLLLSKSFFMPVKNENGKVYKFFLPWYKHRRVFVSIFQESRILTAIKRIKSSRMENLDEKQEITLLDLPDLDLECILEKLSPAGLCSMAGVCKTLREKCKSDHLWKKHMNQKWGRLIGDAVYTEWQCKIDSRVIGDSAMQKSPFQWFSRFLDDLFPNGSKMEEGDSKSRSSKHENSIMSCYMALETGKIWFPAQVYNRENGHIGFMLSCYDAEVCYDSKADNFVASYSAQGRRTIEENIEWNRLRAPAVDTPANVLHISDCLGDLKPDDHFEIQWRKKKEFPFGWWYGVVGHLGLCNGHEVNCMCHMSDMVILEFKQYIPGSQWRRTAIKRKDHREGGNEGDGFYGGIRKLYNKEEIEAWKNFWTNSILE</sequence>
<dbReference type="PANTHER" id="PTHR31482:SF18">
    <property type="entry name" value="ESTS AU081301(E20138)"/>
    <property type="match status" value="1"/>
</dbReference>
<dbReference type="PROSITE" id="PS50181">
    <property type="entry name" value="FBOX"/>
    <property type="match status" value="1"/>
</dbReference>
<comment type="caution">
    <text evidence="3">The sequence shown here is derived from an EMBL/GenBank/DDBJ whole genome shotgun (WGS) entry which is preliminary data.</text>
</comment>
<gene>
    <name evidence="3" type="ORF">OLEA9_A105536</name>
</gene>
<feature type="domain" description="F-box" evidence="2">
    <location>
        <begin position="72"/>
        <end position="118"/>
    </location>
</feature>